<reference evidence="1" key="1">
    <citation type="submission" date="2020-10" db="EMBL/GenBank/DDBJ databases">
        <authorList>
            <person name="Kikuchi T."/>
        </authorList>
    </citation>
    <scope>NUCLEOTIDE SEQUENCE</scope>
    <source>
        <strain evidence="1">NKZ352</strain>
    </source>
</reference>
<proteinExistence type="predicted"/>
<keyword evidence="2" id="KW-1185">Reference proteome</keyword>
<name>A0A8S1HPR9_9PELO</name>
<evidence type="ECO:0000313" key="1">
    <source>
        <dbReference type="EMBL" id="CAD6198026.1"/>
    </source>
</evidence>
<accession>A0A8S1HPR9</accession>
<gene>
    <name evidence="1" type="ORF">CAUJ_LOCUS13933</name>
</gene>
<protein>
    <submittedName>
        <fullName evidence="1">Uncharacterized protein</fullName>
    </submittedName>
</protein>
<sequence length="230" mass="25925">MNSSASLLQVDVIKVKAVLRNPHAGTFNNERSNVSDHLSDLSCNCNLIASLKAEQPTKLRAVEGVGSSLVVRKLAFGDLRSFVQLTPTTRTSIERLIRSSQWQCSLGPQCGIHLATPLRLFFGRDNKIDFDFEPAQQKLAITHSRSPDIQLAISSRGKKYFDQNFEVGRAFLVVEVSKNLQQKSRAPKLRCALELRQQTTKKAQINKNTRRESPSKTRRPILRYAFYILA</sequence>
<organism evidence="1 2">
    <name type="scientific">Caenorhabditis auriculariae</name>
    <dbReference type="NCBI Taxonomy" id="2777116"/>
    <lineage>
        <taxon>Eukaryota</taxon>
        <taxon>Metazoa</taxon>
        <taxon>Ecdysozoa</taxon>
        <taxon>Nematoda</taxon>
        <taxon>Chromadorea</taxon>
        <taxon>Rhabditida</taxon>
        <taxon>Rhabditina</taxon>
        <taxon>Rhabditomorpha</taxon>
        <taxon>Rhabditoidea</taxon>
        <taxon>Rhabditidae</taxon>
        <taxon>Peloderinae</taxon>
        <taxon>Caenorhabditis</taxon>
    </lineage>
</organism>
<evidence type="ECO:0000313" key="2">
    <source>
        <dbReference type="Proteomes" id="UP000835052"/>
    </source>
</evidence>
<dbReference type="AlphaFoldDB" id="A0A8S1HPR9"/>
<dbReference type="Proteomes" id="UP000835052">
    <property type="component" value="Unassembled WGS sequence"/>
</dbReference>
<comment type="caution">
    <text evidence="1">The sequence shown here is derived from an EMBL/GenBank/DDBJ whole genome shotgun (WGS) entry which is preliminary data.</text>
</comment>
<dbReference type="EMBL" id="CAJGYM010000113">
    <property type="protein sequence ID" value="CAD6198026.1"/>
    <property type="molecule type" value="Genomic_DNA"/>
</dbReference>